<dbReference type="AlphaFoldDB" id="H8KWR7"/>
<dbReference type="PANTHER" id="PTHR46211">
    <property type="entry name" value="GLYCEROPHOSPHORYL DIESTER PHOSPHODIESTERASE"/>
    <property type="match status" value="1"/>
</dbReference>
<gene>
    <name evidence="2" type="ordered locus">Solca_3236</name>
</gene>
<dbReference type="Pfam" id="PF03009">
    <property type="entry name" value="GDPD"/>
    <property type="match status" value="1"/>
</dbReference>
<proteinExistence type="predicted"/>
<evidence type="ECO:0000259" key="1">
    <source>
        <dbReference type="PROSITE" id="PS51704"/>
    </source>
</evidence>
<dbReference type="PANTHER" id="PTHR46211:SF14">
    <property type="entry name" value="GLYCEROPHOSPHODIESTER PHOSPHODIESTERASE"/>
    <property type="match status" value="1"/>
</dbReference>
<feature type="domain" description="GP-PDE" evidence="1">
    <location>
        <begin position="24"/>
        <end position="293"/>
    </location>
</feature>
<dbReference type="PROSITE" id="PS50007">
    <property type="entry name" value="PIPLC_X_DOMAIN"/>
    <property type="match status" value="1"/>
</dbReference>
<dbReference type="EMBL" id="CP003349">
    <property type="protein sequence ID" value="AFD08246.1"/>
    <property type="molecule type" value="Genomic_DNA"/>
</dbReference>
<dbReference type="KEGG" id="scn:Solca_3236"/>
<accession>H8KWR7</accession>
<dbReference type="eggNOG" id="COG0584">
    <property type="taxonomic scope" value="Bacteria"/>
</dbReference>
<evidence type="ECO:0000313" key="2">
    <source>
        <dbReference type="EMBL" id="AFD08246.1"/>
    </source>
</evidence>
<dbReference type="STRING" id="929556.Solca_3236"/>
<sequence>MKKTALFVLLNLPLLLSAQKKTMIDVQGHRGCRGLMPENTIPAMIMAIDLGVRTLEMDCVISKDKKAVVSHDNYMSHEFVLQPNGEQITEANEQSFNLYQMDYDNIRKYDVGIKAHPRFPQQRKFTIEKPLLSTLIDSVENYVRTKKLKPLFYNIETKFMPEGDNVFHPEPDEFVELLIKVIKSKGIEKRVIIQSFDVRTLQIIHKKYPEFKTALLVENKDSFESNISRLGFNPDIYSPDFELIDESLVTAVHAKKMELIPWTINQVEDMERISKMGVDGIITDYPDRAIKLGSGPKSVD</sequence>
<dbReference type="RefSeq" id="WP_014681470.1">
    <property type="nucleotide sequence ID" value="NC_017770.1"/>
</dbReference>
<evidence type="ECO:0000313" key="3">
    <source>
        <dbReference type="Proteomes" id="UP000007590"/>
    </source>
</evidence>
<dbReference type="GO" id="GO:0006629">
    <property type="term" value="P:lipid metabolic process"/>
    <property type="evidence" value="ECO:0007669"/>
    <property type="project" value="InterPro"/>
</dbReference>
<dbReference type="SUPFAM" id="SSF51695">
    <property type="entry name" value="PLC-like phosphodiesterases"/>
    <property type="match status" value="1"/>
</dbReference>
<reference evidence="2" key="1">
    <citation type="submission" date="2012-02" db="EMBL/GenBank/DDBJ databases">
        <title>The complete genome of Solitalea canadensis DSM 3403.</title>
        <authorList>
            <consortium name="US DOE Joint Genome Institute (JGI-PGF)"/>
            <person name="Lucas S."/>
            <person name="Copeland A."/>
            <person name="Lapidus A."/>
            <person name="Glavina del Rio T."/>
            <person name="Dalin E."/>
            <person name="Tice H."/>
            <person name="Bruce D."/>
            <person name="Goodwin L."/>
            <person name="Pitluck S."/>
            <person name="Peters L."/>
            <person name="Ovchinnikova G."/>
            <person name="Lu M."/>
            <person name="Kyrpides N."/>
            <person name="Mavromatis K."/>
            <person name="Ivanova N."/>
            <person name="Brettin T."/>
            <person name="Detter J.C."/>
            <person name="Han C."/>
            <person name="Larimer F."/>
            <person name="Land M."/>
            <person name="Hauser L."/>
            <person name="Markowitz V."/>
            <person name="Cheng J.-F."/>
            <person name="Hugenholtz P."/>
            <person name="Woyke T."/>
            <person name="Wu D."/>
            <person name="Spring S."/>
            <person name="Schroeder M."/>
            <person name="Kopitz M."/>
            <person name="Brambilla E."/>
            <person name="Klenk H.-P."/>
            <person name="Eisen J.A."/>
        </authorList>
    </citation>
    <scope>NUCLEOTIDE SEQUENCE</scope>
    <source>
        <strain evidence="2">DSM 3403</strain>
    </source>
</reference>
<dbReference type="InterPro" id="IPR017946">
    <property type="entry name" value="PLC-like_Pdiesterase_TIM-brl"/>
</dbReference>
<name>H8KWR7_SOLCM</name>
<dbReference type="GO" id="GO:0008081">
    <property type="term" value="F:phosphoric diester hydrolase activity"/>
    <property type="evidence" value="ECO:0007669"/>
    <property type="project" value="InterPro"/>
</dbReference>
<keyword evidence="3" id="KW-1185">Reference proteome</keyword>
<dbReference type="Proteomes" id="UP000007590">
    <property type="component" value="Chromosome"/>
</dbReference>
<protein>
    <submittedName>
        <fullName evidence="2">Glycerophosphoryl diester phosphodiesterase</fullName>
    </submittedName>
</protein>
<dbReference type="HOGENOM" id="CLU_030006_3_1_10"/>
<dbReference type="Gene3D" id="3.20.20.190">
    <property type="entry name" value="Phosphatidylinositol (PI) phosphodiesterase"/>
    <property type="match status" value="1"/>
</dbReference>
<organism evidence="2 3">
    <name type="scientific">Solitalea canadensis (strain ATCC 29591 / DSM 3403 / JCM 21819 / LMG 8368 / NBRC 15130 / NCIMB 12057 / USAM 9D)</name>
    <name type="common">Flexibacter canadensis</name>
    <dbReference type="NCBI Taxonomy" id="929556"/>
    <lineage>
        <taxon>Bacteria</taxon>
        <taxon>Pseudomonadati</taxon>
        <taxon>Bacteroidota</taxon>
        <taxon>Sphingobacteriia</taxon>
        <taxon>Sphingobacteriales</taxon>
        <taxon>Sphingobacteriaceae</taxon>
        <taxon>Solitalea</taxon>
    </lineage>
</organism>
<dbReference type="OrthoDB" id="384721at2"/>
<dbReference type="InterPro" id="IPR030395">
    <property type="entry name" value="GP_PDE_dom"/>
</dbReference>
<dbReference type="PROSITE" id="PS51704">
    <property type="entry name" value="GP_PDE"/>
    <property type="match status" value="1"/>
</dbReference>